<protein>
    <submittedName>
        <fullName evidence="1">Uncharacterized protein</fullName>
    </submittedName>
</protein>
<proteinExistence type="predicted"/>
<reference evidence="1" key="1">
    <citation type="journal article" date="2023" name="G3 (Bethesda)">
        <title>A reference genome for the long-term kleptoplast-retaining sea slug Elysia crispata morphotype clarki.</title>
        <authorList>
            <person name="Eastman K.E."/>
            <person name="Pendleton A.L."/>
            <person name="Shaikh M.A."/>
            <person name="Suttiyut T."/>
            <person name="Ogas R."/>
            <person name="Tomko P."/>
            <person name="Gavelis G."/>
            <person name="Widhalm J.R."/>
            <person name="Wisecaver J.H."/>
        </authorList>
    </citation>
    <scope>NUCLEOTIDE SEQUENCE</scope>
    <source>
        <strain evidence="1">ECLA1</strain>
    </source>
</reference>
<dbReference type="EMBL" id="JAWDGP010001758">
    <property type="protein sequence ID" value="KAK3788460.1"/>
    <property type="molecule type" value="Genomic_DNA"/>
</dbReference>
<keyword evidence="2" id="KW-1185">Reference proteome</keyword>
<name>A0AAE1DZX1_9GAST</name>
<evidence type="ECO:0000313" key="2">
    <source>
        <dbReference type="Proteomes" id="UP001283361"/>
    </source>
</evidence>
<evidence type="ECO:0000313" key="1">
    <source>
        <dbReference type="EMBL" id="KAK3788460.1"/>
    </source>
</evidence>
<accession>A0AAE1DZX1</accession>
<comment type="caution">
    <text evidence="1">The sequence shown here is derived from an EMBL/GenBank/DDBJ whole genome shotgun (WGS) entry which is preliminary data.</text>
</comment>
<dbReference type="AlphaFoldDB" id="A0AAE1DZX1"/>
<dbReference type="Proteomes" id="UP001283361">
    <property type="component" value="Unassembled WGS sequence"/>
</dbReference>
<gene>
    <name evidence="1" type="ORF">RRG08_004755</name>
</gene>
<organism evidence="1 2">
    <name type="scientific">Elysia crispata</name>
    <name type="common">lettuce slug</name>
    <dbReference type="NCBI Taxonomy" id="231223"/>
    <lineage>
        <taxon>Eukaryota</taxon>
        <taxon>Metazoa</taxon>
        <taxon>Spiralia</taxon>
        <taxon>Lophotrochozoa</taxon>
        <taxon>Mollusca</taxon>
        <taxon>Gastropoda</taxon>
        <taxon>Heterobranchia</taxon>
        <taxon>Euthyneura</taxon>
        <taxon>Panpulmonata</taxon>
        <taxon>Sacoglossa</taxon>
        <taxon>Placobranchoidea</taxon>
        <taxon>Plakobranchidae</taxon>
        <taxon>Elysia</taxon>
    </lineage>
</organism>
<sequence length="112" mass="12127">MQMSSVVKDWGGLPCPNTMRGGEKVDCEIKRLMLVPIEVIEATVTTTDAQINLVNFQSCSGAREGRAAELDPGVWTDFLNSPANIGHGKNNIKVSGEYVVQKFKEGDKDEGG</sequence>